<dbReference type="InterPro" id="IPR036249">
    <property type="entry name" value="Thioredoxin-like_sf"/>
</dbReference>
<dbReference type="AlphaFoldDB" id="A0A919P6E2"/>
<proteinExistence type="predicted"/>
<feature type="domain" description="DSBA-like thioredoxin" evidence="1">
    <location>
        <begin position="18"/>
        <end position="228"/>
    </location>
</feature>
<dbReference type="InterPro" id="IPR001853">
    <property type="entry name" value="DSBA-like_thioredoxin_dom"/>
</dbReference>
<evidence type="ECO:0000313" key="3">
    <source>
        <dbReference type="Proteomes" id="UP000632740"/>
    </source>
</evidence>
<organism evidence="2 3">
    <name type="scientific">Cellulomonas chitinilytica</name>
    <dbReference type="NCBI Taxonomy" id="398759"/>
    <lineage>
        <taxon>Bacteria</taxon>
        <taxon>Bacillati</taxon>
        <taxon>Actinomycetota</taxon>
        <taxon>Actinomycetes</taxon>
        <taxon>Micrococcales</taxon>
        <taxon>Cellulomonadaceae</taxon>
        <taxon>Cellulomonas</taxon>
    </lineage>
</organism>
<dbReference type="GO" id="GO:0016491">
    <property type="term" value="F:oxidoreductase activity"/>
    <property type="evidence" value="ECO:0007669"/>
    <property type="project" value="InterPro"/>
</dbReference>
<dbReference type="Gene3D" id="3.40.30.10">
    <property type="entry name" value="Glutaredoxin"/>
    <property type="match status" value="1"/>
</dbReference>
<sequence>MTSVLPLTTALAPTRTLQVEVWSDIACPWCYIGKRRFAAALDAFPHRRHVEVTWRSYELSPHTPAGPGRPEIDALVEHKGIPRDQVRQMFAHVATVAAGEGLVFDFDRALAANTFDGHRLLHVAREVGGADLVEALIEKVFDAHFSQGADLGDHETLVRLAREAGFAQAGLDDDDVRTVLDGDRAADDVRRDEAEARALGVNGVPFFVVDRRVAVSGAQPAEVFTQLLEAGWREANPLAVLAGDPDAEACTDDSCAV</sequence>
<dbReference type="CDD" id="cd03024">
    <property type="entry name" value="DsbA_FrnE"/>
    <property type="match status" value="1"/>
</dbReference>
<gene>
    <name evidence="2" type="ORF">Cch01nite_38240</name>
</gene>
<evidence type="ECO:0000259" key="1">
    <source>
        <dbReference type="Pfam" id="PF01323"/>
    </source>
</evidence>
<name>A0A919P6E2_9CELL</name>
<dbReference type="Pfam" id="PF01323">
    <property type="entry name" value="DSBA"/>
    <property type="match status" value="1"/>
</dbReference>
<dbReference type="Proteomes" id="UP000632740">
    <property type="component" value="Unassembled WGS sequence"/>
</dbReference>
<dbReference type="RefSeq" id="WP_239071077.1">
    <property type="nucleotide sequence ID" value="NZ_BONK01000016.1"/>
</dbReference>
<reference evidence="2" key="1">
    <citation type="submission" date="2021-01" db="EMBL/GenBank/DDBJ databases">
        <title>Whole genome shotgun sequence of Cellulomonas chitinilytica NBRC 110799.</title>
        <authorList>
            <person name="Komaki H."/>
            <person name="Tamura T."/>
        </authorList>
    </citation>
    <scope>NUCLEOTIDE SEQUENCE</scope>
    <source>
        <strain evidence="2">NBRC 110799</strain>
    </source>
</reference>
<protein>
    <submittedName>
        <fullName evidence="2">DSBA oxidoreductase</fullName>
    </submittedName>
</protein>
<dbReference type="PANTHER" id="PTHR13887:SF41">
    <property type="entry name" value="THIOREDOXIN SUPERFAMILY PROTEIN"/>
    <property type="match status" value="1"/>
</dbReference>
<dbReference type="PANTHER" id="PTHR13887">
    <property type="entry name" value="GLUTATHIONE S-TRANSFERASE KAPPA"/>
    <property type="match status" value="1"/>
</dbReference>
<comment type="caution">
    <text evidence="2">The sequence shown here is derived from an EMBL/GenBank/DDBJ whole genome shotgun (WGS) entry which is preliminary data.</text>
</comment>
<dbReference type="EMBL" id="BONK01000016">
    <property type="protein sequence ID" value="GIG23100.1"/>
    <property type="molecule type" value="Genomic_DNA"/>
</dbReference>
<accession>A0A919P6E2</accession>
<keyword evidence="3" id="KW-1185">Reference proteome</keyword>
<dbReference type="SUPFAM" id="SSF52833">
    <property type="entry name" value="Thioredoxin-like"/>
    <property type="match status" value="1"/>
</dbReference>
<evidence type="ECO:0000313" key="2">
    <source>
        <dbReference type="EMBL" id="GIG23100.1"/>
    </source>
</evidence>